<name>A0A5B7EUI9_PORTR</name>
<proteinExistence type="predicted"/>
<evidence type="ECO:0000313" key="2">
    <source>
        <dbReference type="EMBL" id="MPC36846.1"/>
    </source>
</evidence>
<evidence type="ECO:0000313" key="3">
    <source>
        <dbReference type="Proteomes" id="UP000324222"/>
    </source>
</evidence>
<gene>
    <name evidence="2" type="ORF">E2C01_030313</name>
</gene>
<sequence length="77" mass="8031">MKVESESGKAGKIPWLMWACSASSSLSPATPPLPSPLHRPPEALPGSTPLTLQSPESLHNAVGYDTSLSVTGECKTD</sequence>
<reference evidence="2 3" key="1">
    <citation type="submission" date="2019-05" db="EMBL/GenBank/DDBJ databases">
        <title>Another draft genome of Portunus trituberculatus and its Hox gene families provides insights of decapod evolution.</title>
        <authorList>
            <person name="Jeong J.-H."/>
            <person name="Song I."/>
            <person name="Kim S."/>
            <person name="Choi T."/>
            <person name="Kim D."/>
            <person name="Ryu S."/>
            <person name="Kim W."/>
        </authorList>
    </citation>
    <scope>NUCLEOTIDE SEQUENCE [LARGE SCALE GENOMIC DNA]</scope>
    <source>
        <tissue evidence="2">Muscle</tissue>
    </source>
</reference>
<comment type="caution">
    <text evidence="2">The sequence shown here is derived from an EMBL/GenBank/DDBJ whole genome shotgun (WGS) entry which is preliminary data.</text>
</comment>
<dbReference type="Proteomes" id="UP000324222">
    <property type="component" value="Unassembled WGS sequence"/>
</dbReference>
<keyword evidence="3" id="KW-1185">Reference proteome</keyword>
<dbReference type="EMBL" id="VSRR010003620">
    <property type="protein sequence ID" value="MPC36846.1"/>
    <property type="molecule type" value="Genomic_DNA"/>
</dbReference>
<dbReference type="AlphaFoldDB" id="A0A5B7EUI9"/>
<feature type="region of interest" description="Disordered" evidence="1">
    <location>
        <begin position="23"/>
        <end position="77"/>
    </location>
</feature>
<organism evidence="2 3">
    <name type="scientific">Portunus trituberculatus</name>
    <name type="common">Swimming crab</name>
    <name type="synonym">Neptunus trituberculatus</name>
    <dbReference type="NCBI Taxonomy" id="210409"/>
    <lineage>
        <taxon>Eukaryota</taxon>
        <taxon>Metazoa</taxon>
        <taxon>Ecdysozoa</taxon>
        <taxon>Arthropoda</taxon>
        <taxon>Crustacea</taxon>
        <taxon>Multicrustacea</taxon>
        <taxon>Malacostraca</taxon>
        <taxon>Eumalacostraca</taxon>
        <taxon>Eucarida</taxon>
        <taxon>Decapoda</taxon>
        <taxon>Pleocyemata</taxon>
        <taxon>Brachyura</taxon>
        <taxon>Eubrachyura</taxon>
        <taxon>Portunoidea</taxon>
        <taxon>Portunidae</taxon>
        <taxon>Portuninae</taxon>
        <taxon>Portunus</taxon>
    </lineage>
</organism>
<feature type="compositionally biased region" description="Pro residues" evidence="1">
    <location>
        <begin position="29"/>
        <end position="38"/>
    </location>
</feature>
<feature type="compositionally biased region" description="Polar residues" evidence="1">
    <location>
        <begin position="48"/>
        <end position="57"/>
    </location>
</feature>
<protein>
    <submittedName>
        <fullName evidence="2">Uncharacterized protein</fullName>
    </submittedName>
</protein>
<accession>A0A5B7EUI9</accession>
<evidence type="ECO:0000256" key="1">
    <source>
        <dbReference type="SAM" id="MobiDB-lite"/>
    </source>
</evidence>